<organism evidence="1 2">
    <name type="scientific">Phytophthora infestans</name>
    <name type="common">Potato late blight agent</name>
    <name type="synonym">Botrytis infestans</name>
    <dbReference type="NCBI Taxonomy" id="4787"/>
    <lineage>
        <taxon>Eukaryota</taxon>
        <taxon>Sar</taxon>
        <taxon>Stramenopiles</taxon>
        <taxon>Oomycota</taxon>
        <taxon>Peronosporomycetes</taxon>
        <taxon>Peronosporales</taxon>
        <taxon>Peronosporaceae</taxon>
        <taxon>Phytophthora</taxon>
    </lineage>
</organism>
<comment type="caution">
    <text evidence="1">The sequence shown here is derived from an EMBL/GenBank/DDBJ whole genome shotgun (WGS) entry which is preliminary data.</text>
</comment>
<accession>A0A8S9VET2</accession>
<gene>
    <name evidence="1" type="ORF">GN958_ATG01125</name>
</gene>
<name>A0A8S9VET2_PHYIN</name>
<proteinExistence type="predicted"/>
<dbReference type="AlphaFoldDB" id="A0A8S9VET2"/>
<evidence type="ECO:0000313" key="1">
    <source>
        <dbReference type="EMBL" id="KAF4149729.1"/>
    </source>
</evidence>
<protein>
    <submittedName>
        <fullName evidence="1">Uncharacterized protein</fullName>
    </submittedName>
</protein>
<reference evidence="1" key="1">
    <citation type="submission" date="2020-03" db="EMBL/GenBank/DDBJ databases">
        <title>Hybrid Assembly of Korean Phytophthora infestans isolates.</title>
        <authorList>
            <person name="Prokchorchik M."/>
            <person name="Lee Y."/>
            <person name="Seo J."/>
            <person name="Cho J.-H."/>
            <person name="Park Y.-E."/>
            <person name="Jang D.-C."/>
            <person name="Im J.-S."/>
            <person name="Choi J.-G."/>
            <person name="Park H.-J."/>
            <person name="Lee G.-B."/>
            <person name="Lee Y.-G."/>
            <person name="Hong S.-Y."/>
            <person name="Cho K."/>
            <person name="Sohn K.H."/>
        </authorList>
    </citation>
    <scope>NUCLEOTIDE SEQUENCE</scope>
    <source>
        <strain evidence="1">KR_2_A2</strain>
    </source>
</reference>
<evidence type="ECO:0000313" key="2">
    <source>
        <dbReference type="Proteomes" id="UP000704712"/>
    </source>
</evidence>
<sequence length="63" mass="7114">MEENLQVMTEHSLNLLDARDKSAITLAEEKADAIRSKITSVKRRLRNNPRCDARGASQHFSSC</sequence>
<dbReference type="Proteomes" id="UP000704712">
    <property type="component" value="Unassembled WGS sequence"/>
</dbReference>
<dbReference type="EMBL" id="JAACNO010000142">
    <property type="protein sequence ID" value="KAF4149729.1"/>
    <property type="molecule type" value="Genomic_DNA"/>
</dbReference>